<evidence type="ECO:0000256" key="5">
    <source>
        <dbReference type="ARBA" id="ARBA00022576"/>
    </source>
</evidence>
<dbReference type="FunFam" id="3.40.640.10:FF:000004">
    <property type="entry name" value="Acetylornithine aminotransferase"/>
    <property type="match status" value="1"/>
</dbReference>
<dbReference type="NCBIfam" id="NF002985">
    <property type="entry name" value="PRK03715.1"/>
    <property type="match status" value="1"/>
</dbReference>
<evidence type="ECO:0000256" key="3">
    <source>
        <dbReference type="ARBA" id="ARBA00013155"/>
    </source>
</evidence>
<dbReference type="Gene3D" id="3.40.640.10">
    <property type="entry name" value="Type I PLP-dependent aspartate aminotransferase-like (Major domain)"/>
    <property type="match status" value="1"/>
</dbReference>
<dbReference type="Pfam" id="PF00202">
    <property type="entry name" value="Aminotran_3"/>
    <property type="match status" value="1"/>
</dbReference>
<keyword evidence="7 9" id="KW-0663">Pyridoxal phosphate</keyword>
<protein>
    <recommendedName>
        <fullName evidence="4">Diaminobutyrate--2-oxoglutarate transaminase</fullName>
        <ecNumber evidence="3">2.6.1.76</ecNumber>
    </recommendedName>
</protein>
<evidence type="ECO:0000256" key="2">
    <source>
        <dbReference type="ARBA" id="ARBA00004946"/>
    </source>
</evidence>
<sequence length="407" mass="43292">MNTPCSHAARSPAAQADLGRHLITITQRPELVFSHGQGAWLYDEQGRRYLDLVQGWAVNSLGHSPALITEALLRQSQQLLNPSPAYYNRPLLDLAERLSALSGLERVFLANSGAEANEGAVKLARRWGSRQRGGAHEIIGFDNAFHGRTLAMMSASGKPGWQAIYPPMPTGFLKACLNDLASVERLIGERTAAVMLELVQGEAGVVVADPGFVRELRALTAERGVLLIVDEVQTGVGRCGTAFACQHYGITPDLMTLAKGLGGGVPLAALLCTERFNCFEPGDQGGTFCGNPLMAAVGLAVVNEVCREDFLAGVQARAEQLSAGLKAIACDHGLLGERGLGLLRALELPTDCAPQVVAAAQSLQPVGLLLNAPRPHLIRLMPALNISAGELDEGLGLLRRALEIVLR</sequence>
<name>A0A2W5DHG3_9BURK</name>
<dbReference type="InterPro" id="IPR049704">
    <property type="entry name" value="Aminotrans_3_PPA_site"/>
</dbReference>
<evidence type="ECO:0000256" key="8">
    <source>
        <dbReference type="ARBA" id="ARBA00049111"/>
    </source>
</evidence>
<comment type="similarity">
    <text evidence="9">Belongs to the class-III pyridoxal-phosphate-dependent aminotransferase family.</text>
</comment>
<evidence type="ECO:0000256" key="7">
    <source>
        <dbReference type="ARBA" id="ARBA00022898"/>
    </source>
</evidence>
<dbReference type="InterPro" id="IPR015422">
    <property type="entry name" value="PyrdxlP-dep_Trfase_small"/>
</dbReference>
<evidence type="ECO:0000256" key="6">
    <source>
        <dbReference type="ARBA" id="ARBA00022679"/>
    </source>
</evidence>
<reference evidence="10 11" key="1">
    <citation type="submission" date="2017-08" db="EMBL/GenBank/DDBJ databases">
        <title>Infants hospitalized years apart are colonized by the same room-sourced microbial strains.</title>
        <authorList>
            <person name="Brooks B."/>
            <person name="Olm M.R."/>
            <person name="Firek B.A."/>
            <person name="Baker R."/>
            <person name="Thomas B.C."/>
            <person name="Morowitz M.J."/>
            <person name="Banfield J.F."/>
        </authorList>
    </citation>
    <scope>NUCLEOTIDE SEQUENCE [LARGE SCALE GENOMIC DNA]</scope>
    <source>
        <strain evidence="10">S2_012_000_R2_81</strain>
    </source>
</reference>
<comment type="cofactor">
    <cofactor evidence="1">
        <name>pyridoxal 5'-phosphate</name>
        <dbReference type="ChEBI" id="CHEBI:597326"/>
    </cofactor>
</comment>
<dbReference type="InterPro" id="IPR015421">
    <property type="entry name" value="PyrdxlP-dep_Trfase_major"/>
</dbReference>
<dbReference type="EC" id="2.6.1.76" evidence="3"/>
<evidence type="ECO:0000256" key="4">
    <source>
        <dbReference type="ARBA" id="ARBA00014798"/>
    </source>
</evidence>
<dbReference type="PIRSF" id="PIRSF000521">
    <property type="entry name" value="Transaminase_4ab_Lys_Orn"/>
    <property type="match status" value="1"/>
</dbReference>
<evidence type="ECO:0000256" key="1">
    <source>
        <dbReference type="ARBA" id="ARBA00001933"/>
    </source>
</evidence>
<dbReference type="PANTHER" id="PTHR11986:SF79">
    <property type="entry name" value="ACETYLORNITHINE AMINOTRANSFERASE, MITOCHONDRIAL"/>
    <property type="match status" value="1"/>
</dbReference>
<organism evidence="10 11">
    <name type="scientific">Roseateles depolymerans</name>
    <dbReference type="NCBI Taxonomy" id="76731"/>
    <lineage>
        <taxon>Bacteria</taxon>
        <taxon>Pseudomonadati</taxon>
        <taxon>Pseudomonadota</taxon>
        <taxon>Betaproteobacteria</taxon>
        <taxon>Burkholderiales</taxon>
        <taxon>Sphaerotilaceae</taxon>
        <taxon>Roseateles</taxon>
    </lineage>
</organism>
<dbReference type="GO" id="GO:0045303">
    <property type="term" value="F:diaminobutyrate-2-oxoglutarate transaminase activity"/>
    <property type="evidence" value="ECO:0007669"/>
    <property type="project" value="UniProtKB-EC"/>
</dbReference>
<accession>A0A2W5DHG3</accession>
<dbReference type="SUPFAM" id="SSF53383">
    <property type="entry name" value="PLP-dependent transferases"/>
    <property type="match status" value="1"/>
</dbReference>
<dbReference type="EMBL" id="QFOD01000011">
    <property type="protein sequence ID" value="PZP31321.1"/>
    <property type="molecule type" value="Genomic_DNA"/>
</dbReference>
<dbReference type="AlphaFoldDB" id="A0A2W5DHG3"/>
<comment type="pathway">
    <text evidence="2">Amine and polyamine biosynthesis; ectoine biosynthesis; L-ectoine from L-aspartate 4-semialdehyde: step 1/3.</text>
</comment>
<dbReference type="InterPro" id="IPR050103">
    <property type="entry name" value="Class-III_PLP-dep_AT"/>
</dbReference>
<keyword evidence="6" id="KW-0808">Transferase</keyword>
<dbReference type="PANTHER" id="PTHR11986">
    <property type="entry name" value="AMINOTRANSFERASE CLASS III"/>
    <property type="match status" value="1"/>
</dbReference>
<dbReference type="Gene3D" id="3.90.1150.10">
    <property type="entry name" value="Aspartate Aminotransferase, domain 1"/>
    <property type="match status" value="1"/>
</dbReference>
<proteinExistence type="inferred from homology"/>
<dbReference type="GO" id="GO:0030170">
    <property type="term" value="F:pyridoxal phosphate binding"/>
    <property type="evidence" value="ECO:0007669"/>
    <property type="project" value="InterPro"/>
</dbReference>
<dbReference type="GO" id="GO:0042802">
    <property type="term" value="F:identical protein binding"/>
    <property type="evidence" value="ECO:0007669"/>
    <property type="project" value="TreeGrafter"/>
</dbReference>
<evidence type="ECO:0000313" key="10">
    <source>
        <dbReference type="EMBL" id="PZP31321.1"/>
    </source>
</evidence>
<dbReference type="InterPro" id="IPR015424">
    <property type="entry name" value="PyrdxlP-dep_Trfase"/>
</dbReference>
<comment type="catalytic activity">
    <reaction evidence="8">
        <text>L-2,4-diaminobutanoate + 2-oxoglutarate = L-aspartate 4-semialdehyde + L-glutamate</text>
        <dbReference type="Rhea" id="RHEA:11160"/>
        <dbReference type="ChEBI" id="CHEBI:16810"/>
        <dbReference type="ChEBI" id="CHEBI:29985"/>
        <dbReference type="ChEBI" id="CHEBI:58761"/>
        <dbReference type="ChEBI" id="CHEBI:537519"/>
        <dbReference type="EC" id="2.6.1.76"/>
    </reaction>
</comment>
<dbReference type="Proteomes" id="UP000249633">
    <property type="component" value="Unassembled WGS sequence"/>
</dbReference>
<evidence type="ECO:0000256" key="9">
    <source>
        <dbReference type="RuleBase" id="RU003560"/>
    </source>
</evidence>
<dbReference type="CDD" id="cd00610">
    <property type="entry name" value="OAT_like"/>
    <property type="match status" value="1"/>
</dbReference>
<dbReference type="PROSITE" id="PS00600">
    <property type="entry name" value="AA_TRANSFER_CLASS_3"/>
    <property type="match status" value="1"/>
</dbReference>
<gene>
    <name evidence="10" type="ORF">DI603_13235</name>
</gene>
<comment type="caution">
    <text evidence="10">The sequence shown here is derived from an EMBL/GenBank/DDBJ whole genome shotgun (WGS) entry which is preliminary data.</text>
</comment>
<dbReference type="InterPro" id="IPR005814">
    <property type="entry name" value="Aminotrans_3"/>
</dbReference>
<evidence type="ECO:0000313" key="11">
    <source>
        <dbReference type="Proteomes" id="UP000249633"/>
    </source>
</evidence>
<keyword evidence="5" id="KW-0032">Aminotransferase</keyword>